<keyword evidence="8" id="KW-0648">Protein biosynthesis</keyword>
<keyword evidence="3" id="KW-0488">Methylation</keyword>
<feature type="compositionally biased region" description="Basic and acidic residues" evidence="6">
    <location>
        <begin position="63"/>
        <end position="76"/>
    </location>
</feature>
<dbReference type="GO" id="GO:0003746">
    <property type="term" value="F:translation elongation factor activity"/>
    <property type="evidence" value="ECO:0007669"/>
    <property type="project" value="UniProtKB-KW"/>
</dbReference>
<comment type="caution">
    <text evidence="8">The sequence shown here is derived from an EMBL/GenBank/DDBJ whole genome shotgun (WGS) entry which is preliminary data.</text>
</comment>
<dbReference type="OMA" id="IERYEEC"/>
<dbReference type="InterPro" id="IPR000795">
    <property type="entry name" value="T_Tr_GTP-bd_dom"/>
</dbReference>
<dbReference type="InterPro" id="IPR050100">
    <property type="entry name" value="TRAFAC_GTPase_members"/>
</dbReference>
<dbReference type="Pfam" id="PF03144">
    <property type="entry name" value="GTP_EFTU_D2"/>
    <property type="match status" value="1"/>
</dbReference>
<dbReference type="FunCoup" id="A0A200PY18">
    <property type="interactions" value="3093"/>
</dbReference>
<keyword evidence="8" id="KW-0251">Elongation factor</keyword>
<dbReference type="CDD" id="cd04089">
    <property type="entry name" value="eRF3_II"/>
    <property type="match status" value="1"/>
</dbReference>
<dbReference type="InterPro" id="IPR004161">
    <property type="entry name" value="EFTu-like_2"/>
</dbReference>
<dbReference type="PROSITE" id="PS00301">
    <property type="entry name" value="G_TR_1"/>
    <property type="match status" value="1"/>
</dbReference>
<keyword evidence="5" id="KW-0342">GTP-binding</keyword>
<dbReference type="PRINTS" id="PR00315">
    <property type="entry name" value="ELONGATNFCT"/>
</dbReference>
<dbReference type="InterPro" id="IPR031157">
    <property type="entry name" value="G_TR_CS"/>
</dbReference>
<dbReference type="InParanoid" id="A0A200PY18"/>
<proteinExistence type="inferred from homology"/>
<dbReference type="GO" id="GO:0003924">
    <property type="term" value="F:GTPase activity"/>
    <property type="evidence" value="ECO:0007669"/>
    <property type="project" value="InterPro"/>
</dbReference>
<protein>
    <submittedName>
        <fullName evidence="8">Elongation factor</fullName>
    </submittedName>
</protein>
<dbReference type="AlphaFoldDB" id="A0A200PY18"/>
<dbReference type="SUPFAM" id="SSF52540">
    <property type="entry name" value="P-loop containing nucleoside triphosphate hydrolases"/>
    <property type="match status" value="1"/>
</dbReference>
<sequence length="513" mass="57258">MNIEDEIQKSIQSLELDSAEDSKEELAAPEEVKPEEVENLDKMEEDHIQDEVQPSDQPLQTEPKVKDQEMATPEKAEEIDEKDENQKRHLNVVFIGHVDAGKSTAGGQILFLSGQVDDRTIQKYEKEAKDKSRESWYMAYIMDTNEEERVKGKTVEVGRAHFETENTRFTILDAPGHKSYVPNMISGASQADIGVLVISARKGEFETGYERGGQTREHVLLAKTLGVSKLLVVVNKMDDPTVKWSRERYNEIESKMVPFLKSSGYNVKKDVQFLPISALLGSNMKARIDKSVCSWWDGPCLFEVLDAVEIPLRDPKGPVRMPIIDKFKDMGTVVMGKIESGSIREGDSLLVVPNKAQVKVLAVYCDENKVKRAGPGENVRVKLSGVEEEDILAGFVLSSVANPITAVTEFNAQLQILELLDNAIFTAGYKAVLHVHSAVEECEIVELLQQIDPKTKKPIRKKVLFVKNGAVVVCRLQVSNLICIEKFSDFPQLGRFTLRTEGKTVAVGKVTSI</sequence>
<dbReference type="FunFam" id="2.40.30.10:FF:000077">
    <property type="entry name" value="Putative translation elongation/initiation factor family protein"/>
    <property type="match status" value="1"/>
</dbReference>
<evidence type="ECO:0000256" key="4">
    <source>
        <dbReference type="ARBA" id="ARBA00022741"/>
    </source>
</evidence>
<evidence type="ECO:0000256" key="6">
    <source>
        <dbReference type="SAM" id="MobiDB-lite"/>
    </source>
</evidence>
<dbReference type="EMBL" id="MVGT01003859">
    <property type="protein sequence ID" value="OVA03094.1"/>
    <property type="molecule type" value="Genomic_DNA"/>
</dbReference>
<dbReference type="OrthoDB" id="342024at2759"/>
<dbReference type="GO" id="GO:0005525">
    <property type="term" value="F:GTP binding"/>
    <property type="evidence" value="ECO:0007669"/>
    <property type="project" value="UniProtKB-KW"/>
</dbReference>
<dbReference type="FunFam" id="2.40.30.10:FF:000024">
    <property type="entry name" value="Eukaryotic peptide chain release factor GTP-binding subunit ERF3A"/>
    <property type="match status" value="1"/>
</dbReference>
<dbReference type="FunFam" id="3.40.50.300:FF:000862">
    <property type="entry name" value="Eukaryotic peptide chain release factor GTP-binding subunit ERF3A"/>
    <property type="match status" value="1"/>
</dbReference>
<feature type="compositionally biased region" description="Basic and acidic residues" evidence="6">
    <location>
        <begin position="20"/>
        <end position="50"/>
    </location>
</feature>
<evidence type="ECO:0000256" key="2">
    <source>
        <dbReference type="ARBA" id="ARBA00007249"/>
    </source>
</evidence>
<dbReference type="InterPro" id="IPR027417">
    <property type="entry name" value="P-loop_NTPase"/>
</dbReference>
<dbReference type="Gene3D" id="3.40.50.300">
    <property type="entry name" value="P-loop containing nucleotide triphosphate hydrolases"/>
    <property type="match status" value="1"/>
</dbReference>
<evidence type="ECO:0000259" key="7">
    <source>
        <dbReference type="PROSITE" id="PS51722"/>
    </source>
</evidence>
<gene>
    <name evidence="8" type="ORF">BVC80_8851g20</name>
</gene>
<accession>A0A200PY18</accession>
<keyword evidence="4" id="KW-0547">Nucleotide-binding</keyword>
<dbReference type="Pfam" id="PF22594">
    <property type="entry name" value="GTP-eEF1A_C"/>
    <property type="match status" value="1"/>
</dbReference>
<dbReference type="Proteomes" id="UP000195402">
    <property type="component" value="Unassembled WGS sequence"/>
</dbReference>
<name>A0A200PY18_MACCD</name>
<dbReference type="CDD" id="cd03704">
    <property type="entry name" value="eRF3_C_III"/>
    <property type="match status" value="1"/>
</dbReference>
<dbReference type="SUPFAM" id="SSF50465">
    <property type="entry name" value="EF-Tu/eEF-1alpha/eIF2-gamma C-terminal domain"/>
    <property type="match status" value="1"/>
</dbReference>
<organism evidence="8 9">
    <name type="scientific">Macleaya cordata</name>
    <name type="common">Five-seeded plume-poppy</name>
    <name type="synonym">Bocconia cordata</name>
    <dbReference type="NCBI Taxonomy" id="56857"/>
    <lineage>
        <taxon>Eukaryota</taxon>
        <taxon>Viridiplantae</taxon>
        <taxon>Streptophyta</taxon>
        <taxon>Embryophyta</taxon>
        <taxon>Tracheophyta</taxon>
        <taxon>Spermatophyta</taxon>
        <taxon>Magnoliopsida</taxon>
        <taxon>Ranunculales</taxon>
        <taxon>Papaveraceae</taxon>
        <taxon>Papaveroideae</taxon>
        <taxon>Macleaya</taxon>
    </lineage>
</organism>
<dbReference type="Gene3D" id="2.40.30.10">
    <property type="entry name" value="Translation factors"/>
    <property type="match status" value="2"/>
</dbReference>
<dbReference type="CDD" id="cd01883">
    <property type="entry name" value="EF1_alpha"/>
    <property type="match status" value="1"/>
</dbReference>
<keyword evidence="9" id="KW-1185">Reference proteome</keyword>
<dbReference type="PANTHER" id="PTHR23115">
    <property type="entry name" value="TRANSLATION FACTOR"/>
    <property type="match status" value="1"/>
</dbReference>
<comment type="similarity">
    <text evidence="2">Belongs to the TRAFAC class translation factor GTPase superfamily. Classic translation factor GTPase family. EF-Tu/EF-1A subfamily.</text>
</comment>
<evidence type="ECO:0000256" key="1">
    <source>
        <dbReference type="ARBA" id="ARBA00003982"/>
    </source>
</evidence>
<dbReference type="InterPro" id="IPR009000">
    <property type="entry name" value="Transl_B-barrel_sf"/>
</dbReference>
<feature type="domain" description="Tr-type G" evidence="7">
    <location>
        <begin position="87"/>
        <end position="316"/>
    </location>
</feature>
<evidence type="ECO:0000313" key="9">
    <source>
        <dbReference type="Proteomes" id="UP000195402"/>
    </source>
</evidence>
<dbReference type="Pfam" id="PF00009">
    <property type="entry name" value="GTP_EFTU"/>
    <property type="match status" value="1"/>
</dbReference>
<dbReference type="PROSITE" id="PS51722">
    <property type="entry name" value="G_TR_2"/>
    <property type="match status" value="1"/>
</dbReference>
<evidence type="ECO:0000313" key="8">
    <source>
        <dbReference type="EMBL" id="OVA03094.1"/>
    </source>
</evidence>
<evidence type="ECO:0000256" key="3">
    <source>
        <dbReference type="ARBA" id="ARBA00022481"/>
    </source>
</evidence>
<dbReference type="InterPro" id="IPR009001">
    <property type="entry name" value="Transl_elong_EF1A/Init_IF2_C"/>
</dbReference>
<reference evidence="8 9" key="1">
    <citation type="journal article" date="2017" name="Mol. Plant">
        <title>The Genome of Medicinal Plant Macleaya cordata Provides New Insights into Benzylisoquinoline Alkaloids Metabolism.</title>
        <authorList>
            <person name="Liu X."/>
            <person name="Liu Y."/>
            <person name="Huang P."/>
            <person name="Ma Y."/>
            <person name="Qing Z."/>
            <person name="Tang Q."/>
            <person name="Cao H."/>
            <person name="Cheng P."/>
            <person name="Zheng Y."/>
            <person name="Yuan Z."/>
            <person name="Zhou Y."/>
            <person name="Liu J."/>
            <person name="Tang Z."/>
            <person name="Zhuo Y."/>
            <person name="Zhang Y."/>
            <person name="Yu L."/>
            <person name="Huang J."/>
            <person name="Yang P."/>
            <person name="Peng Q."/>
            <person name="Zhang J."/>
            <person name="Jiang W."/>
            <person name="Zhang Z."/>
            <person name="Lin K."/>
            <person name="Ro D.K."/>
            <person name="Chen X."/>
            <person name="Xiong X."/>
            <person name="Shang Y."/>
            <person name="Huang S."/>
            <person name="Zeng J."/>
        </authorList>
    </citation>
    <scope>NUCLEOTIDE SEQUENCE [LARGE SCALE GENOMIC DNA]</scope>
    <source>
        <strain evidence="9">cv. BLH2017</strain>
        <tissue evidence="8">Root</tissue>
    </source>
</reference>
<dbReference type="InterPro" id="IPR054696">
    <property type="entry name" value="GTP-eEF1A_C"/>
</dbReference>
<comment type="function">
    <text evidence="1">This protein promotes the GTP-dependent binding of aminoacyl-tRNA to the A-site of ribosomes during protein biosynthesis.</text>
</comment>
<dbReference type="SUPFAM" id="SSF50447">
    <property type="entry name" value="Translation proteins"/>
    <property type="match status" value="1"/>
</dbReference>
<feature type="region of interest" description="Disordered" evidence="6">
    <location>
        <begin position="1"/>
        <end position="83"/>
    </location>
</feature>
<evidence type="ECO:0000256" key="5">
    <source>
        <dbReference type="ARBA" id="ARBA00023134"/>
    </source>
</evidence>
<dbReference type="STRING" id="56857.A0A200PY18"/>